<dbReference type="Proteomes" id="UP001649381">
    <property type="component" value="Unassembled WGS sequence"/>
</dbReference>
<evidence type="ECO:0000256" key="3">
    <source>
        <dbReference type="ARBA" id="ARBA00022692"/>
    </source>
</evidence>
<accession>A0ABS9GXF4</accession>
<evidence type="ECO:0000313" key="8">
    <source>
        <dbReference type="Proteomes" id="UP001649381"/>
    </source>
</evidence>
<proteinExistence type="inferred from homology"/>
<comment type="caution">
    <text evidence="7">The sequence shown here is derived from an EMBL/GenBank/DDBJ whole genome shotgun (WGS) entry which is preliminary data.</text>
</comment>
<keyword evidence="5 6" id="KW-0472">Membrane</keyword>
<evidence type="ECO:0000313" key="7">
    <source>
        <dbReference type="EMBL" id="MCF6137458.1"/>
    </source>
</evidence>
<keyword evidence="3 6" id="KW-0812">Transmembrane</keyword>
<dbReference type="EMBL" id="JAKIJS010000001">
    <property type="protein sequence ID" value="MCF6137458.1"/>
    <property type="molecule type" value="Genomic_DNA"/>
</dbReference>
<dbReference type="Pfam" id="PF09680">
    <property type="entry name" value="YjcZ_2"/>
    <property type="match status" value="1"/>
</dbReference>
<evidence type="ECO:0000256" key="4">
    <source>
        <dbReference type="ARBA" id="ARBA00022989"/>
    </source>
</evidence>
<comment type="similarity">
    <text evidence="2">Belongs to the SscA family.</text>
</comment>
<evidence type="ECO:0000256" key="5">
    <source>
        <dbReference type="ARBA" id="ARBA00023136"/>
    </source>
</evidence>
<evidence type="ECO:0000256" key="2">
    <source>
        <dbReference type="ARBA" id="ARBA00010221"/>
    </source>
</evidence>
<protein>
    <submittedName>
        <fullName evidence="7">YjcZ family sporulation protein</fullName>
    </submittedName>
</protein>
<organism evidence="7 8">
    <name type="scientific">Pseudalkalibacillus berkeleyi</name>
    <dbReference type="NCBI Taxonomy" id="1069813"/>
    <lineage>
        <taxon>Bacteria</taxon>
        <taxon>Bacillati</taxon>
        <taxon>Bacillota</taxon>
        <taxon>Bacilli</taxon>
        <taxon>Bacillales</taxon>
        <taxon>Fictibacillaceae</taxon>
        <taxon>Pseudalkalibacillus</taxon>
    </lineage>
</organism>
<dbReference type="RefSeq" id="WP_236333069.1">
    <property type="nucleotide sequence ID" value="NZ_JAKIJS010000001.1"/>
</dbReference>
<keyword evidence="8" id="KW-1185">Reference proteome</keyword>
<reference evidence="7 8" key="1">
    <citation type="submission" date="2022-01" db="EMBL/GenBank/DDBJ databases">
        <title>Alkalihalobacillus sp. EGI L200015, a novel bacterium isolated from a salt lake sediment.</title>
        <authorList>
            <person name="Gao L."/>
            <person name="Fang B.-Z."/>
            <person name="Li W.-J."/>
        </authorList>
    </citation>
    <scope>NUCLEOTIDE SEQUENCE [LARGE SCALE GENOMIC DNA]</scope>
    <source>
        <strain evidence="7 8">KCTC 12718</strain>
    </source>
</reference>
<gene>
    <name evidence="7" type="ORF">L2716_06925</name>
</gene>
<comment type="subcellular location">
    <subcellularLocation>
        <location evidence="1">Membrane</location>
    </subcellularLocation>
</comment>
<evidence type="ECO:0000256" key="1">
    <source>
        <dbReference type="ARBA" id="ARBA00004370"/>
    </source>
</evidence>
<evidence type="ECO:0000256" key="6">
    <source>
        <dbReference type="SAM" id="Phobius"/>
    </source>
</evidence>
<name>A0ABS9GXF4_9BACL</name>
<dbReference type="InterPro" id="IPR010070">
    <property type="entry name" value="YjcZ-like"/>
</dbReference>
<feature type="transmembrane region" description="Helical" evidence="6">
    <location>
        <begin position="6"/>
        <end position="28"/>
    </location>
</feature>
<keyword evidence="4 6" id="KW-1133">Transmembrane helix</keyword>
<sequence length="30" mass="3346">MSYSNNGSGFILILVLYILLVIVGVSFVKW</sequence>
<dbReference type="NCBIfam" id="TIGR01732">
    <property type="entry name" value="tiny_TM_bacill"/>
    <property type="match status" value="1"/>
</dbReference>